<proteinExistence type="predicted"/>
<evidence type="ECO:0000313" key="2">
    <source>
        <dbReference type="Proteomes" id="UP000481033"/>
    </source>
</evidence>
<gene>
    <name evidence="1" type="ORF">DXZ20_29120</name>
</gene>
<dbReference type="InterPro" id="IPR001646">
    <property type="entry name" value="5peptide_repeat"/>
</dbReference>
<evidence type="ECO:0008006" key="3">
    <source>
        <dbReference type="Google" id="ProtNLM"/>
    </source>
</evidence>
<organism evidence="1 2">
    <name type="scientific">Adonisia turfae CCMR0081</name>
    <dbReference type="NCBI Taxonomy" id="2292702"/>
    <lineage>
        <taxon>Bacteria</taxon>
        <taxon>Bacillati</taxon>
        <taxon>Cyanobacteriota</taxon>
        <taxon>Adonisia</taxon>
        <taxon>Adonisia turfae</taxon>
    </lineage>
</organism>
<dbReference type="AlphaFoldDB" id="A0A6M0RV79"/>
<name>A0A6M0RV79_9CYAN</name>
<dbReference type="RefSeq" id="WP_163703651.1">
    <property type="nucleotide sequence ID" value="NZ_QXHD01000004.1"/>
</dbReference>
<accession>A0A6M0RV79</accession>
<dbReference type="Proteomes" id="UP000481033">
    <property type="component" value="Unassembled WGS sequence"/>
</dbReference>
<dbReference type="Pfam" id="PF00805">
    <property type="entry name" value="Pentapeptide"/>
    <property type="match status" value="1"/>
</dbReference>
<comment type="caution">
    <text evidence="1">The sequence shown here is derived from an EMBL/GenBank/DDBJ whole genome shotgun (WGS) entry which is preliminary data.</text>
</comment>
<protein>
    <recommendedName>
        <fullName evidence="3">Pentapeptide repeat-containing protein</fullName>
    </recommendedName>
</protein>
<keyword evidence="2" id="KW-1185">Reference proteome</keyword>
<reference evidence="1 2" key="1">
    <citation type="journal article" date="2020" name="Microb. Ecol.">
        <title>Ecogenomics of the Marine Benthic Filamentous Cyanobacterium Adonisia.</title>
        <authorList>
            <person name="Walter J.M."/>
            <person name="Coutinho F.H."/>
            <person name="Leomil L."/>
            <person name="Hargreaves P.I."/>
            <person name="Campeao M.E."/>
            <person name="Vieira V.V."/>
            <person name="Silva B.S."/>
            <person name="Fistarol G.O."/>
            <person name="Salomon P.S."/>
            <person name="Sawabe T."/>
            <person name="Mino S."/>
            <person name="Hosokawa M."/>
            <person name="Miyashita H."/>
            <person name="Maruyama F."/>
            <person name="van Verk M.C."/>
            <person name="Dutilh B.E."/>
            <person name="Thompson C.C."/>
            <person name="Thompson F.L."/>
        </authorList>
    </citation>
    <scope>NUCLEOTIDE SEQUENCE [LARGE SCALE GENOMIC DNA]</scope>
    <source>
        <strain evidence="1 2">CCMR0081</strain>
    </source>
</reference>
<evidence type="ECO:0000313" key="1">
    <source>
        <dbReference type="EMBL" id="NEZ59632.1"/>
    </source>
</evidence>
<dbReference type="Gene3D" id="2.160.20.80">
    <property type="entry name" value="E3 ubiquitin-protein ligase SopA"/>
    <property type="match status" value="1"/>
</dbReference>
<dbReference type="SUPFAM" id="SSF141571">
    <property type="entry name" value="Pentapeptide repeat-like"/>
    <property type="match status" value="1"/>
</dbReference>
<sequence length="38" mass="3988">MIKFPWNVSLVDANLGGVTLDNANLQEANLSSADPACV</sequence>
<dbReference type="EMBL" id="QXHD01000004">
    <property type="protein sequence ID" value="NEZ59632.1"/>
    <property type="molecule type" value="Genomic_DNA"/>
</dbReference>